<dbReference type="InterPro" id="IPR050297">
    <property type="entry name" value="LipidA_mod_glycosyltrf_83"/>
</dbReference>
<dbReference type="InterPro" id="IPR038731">
    <property type="entry name" value="RgtA/B/C-like"/>
</dbReference>
<sequence length="600" mass="66748">MTRTESGSVQPFRQLSDTCAARLPRSIPPVLRVLPTLKPSHWQAAAWVALVALGLAAGIGMREPMPADEPRFVLSAKAMVESGYWLVPHRGQEFYAEKPAVFMWLQAAAYTLVRDWRIAFLLPSLLAALVTLWLTWDLAARLWSRRIAWHAAGALWVCLQFGLQAKRGQIDMVLVALTTLALWALLRHLLVARSRGLLWLGAFAAGLGTVTKGVGFLPLLVLLPWALLSHRREAALPRTGSALDWLGAGFAFLAGTAVWLGPLLATLALDPDPALESYTRELLFKQTGERYANPWMHVQPWWYYLQVIATLWLPGALLLPWLVPAWWRRLRRMDPRQVLLLGWSVLVLVFFSLSPGKREVYIFPALPALCLAAAPLLPGLLRKLGVQRVLAAYLAVLSGLATMASMAALAGWSDWARRLAAQREIPWSDERSLLLWLLTLGFAGCVLLAVFGARRIGNALVLFTCWLWATWGLGFMPAIDASGSARQIMDRAGQAIGPDAELGLIAWREQNLLQADRPVAEFGFKRPWHEQWREAGDWVRAAPRRRWLFVLGEALGPCVDRDRSLAIGQSNRRSWLLVPGTAVAGDCTTPPFPQDLPDRE</sequence>
<evidence type="ECO:0000259" key="9">
    <source>
        <dbReference type="Pfam" id="PF13231"/>
    </source>
</evidence>
<comment type="caution">
    <text evidence="10">The sequence shown here is derived from an EMBL/GenBank/DDBJ whole genome shotgun (WGS) entry which is preliminary data.</text>
</comment>
<dbReference type="PANTHER" id="PTHR33908">
    <property type="entry name" value="MANNOSYLTRANSFERASE YKCB-RELATED"/>
    <property type="match status" value="1"/>
</dbReference>
<keyword evidence="11" id="KW-1185">Reference proteome</keyword>
<proteinExistence type="predicted"/>
<dbReference type="GO" id="GO:0016763">
    <property type="term" value="F:pentosyltransferase activity"/>
    <property type="evidence" value="ECO:0007669"/>
    <property type="project" value="TreeGrafter"/>
</dbReference>
<reference evidence="10 11" key="1">
    <citation type="journal article" date="2008" name="Int. J. Syst. Evol. Microbiol.">
        <title>Luteimonas marina sp. nov., isolated from seawater.</title>
        <authorList>
            <person name="Baik K.S."/>
            <person name="Park S.C."/>
            <person name="Kim M.S."/>
            <person name="Kim E.M."/>
            <person name="Park C."/>
            <person name="Chun J."/>
            <person name="Seong C.N."/>
        </authorList>
    </citation>
    <scope>NUCLEOTIDE SEQUENCE [LARGE SCALE GENOMIC DNA]</scope>
    <source>
        <strain evidence="10 11">FR1330</strain>
    </source>
</reference>
<feature type="transmembrane region" description="Helical" evidence="8">
    <location>
        <begin position="460"/>
        <end position="479"/>
    </location>
</feature>
<feature type="transmembrane region" description="Helical" evidence="8">
    <location>
        <begin position="197"/>
        <end position="225"/>
    </location>
</feature>
<keyword evidence="7 8" id="KW-0472">Membrane</keyword>
<evidence type="ECO:0000256" key="8">
    <source>
        <dbReference type="SAM" id="Phobius"/>
    </source>
</evidence>
<keyword evidence="4" id="KW-0808">Transferase</keyword>
<feature type="transmembrane region" description="Helical" evidence="8">
    <location>
        <begin position="301"/>
        <end position="326"/>
    </location>
</feature>
<dbReference type="Proteomes" id="UP000319980">
    <property type="component" value="Unassembled WGS sequence"/>
</dbReference>
<dbReference type="PANTHER" id="PTHR33908:SF3">
    <property type="entry name" value="UNDECAPRENYL PHOSPHATE-ALPHA-4-AMINO-4-DEOXY-L-ARABINOSE ARABINOSYL TRANSFERASE"/>
    <property type="match status" value="1"/>
</dbReference>
<dbReference type="GO" id="GO:0010041">
    <property type="term" value="P:response to iron(III) ion"/>
    <property type="evidence" value="ECO:0007669"/>
    <property type="project" value="TreeGrafter"/>
</dbReference>
<evidence type="ECO:0000256" key="6">
    <source>
        <dbReference type="ARBA" id="ARBA00022989"/>
    </source>
</evidence>
<feature type="transmembrane region" description="Helical" evidence="8">
    <location>
        <begin position="118"/>
        <end position="135"/>
    </location>
</feature>
<evidence type="ECO:0000313" key="10">
    <source>
        <dbReference type="EMBL" id="TWT18136.1"/>
    </source>
</evidence>
<protein>
    <recommendedName>
        <fullName evidence="9">Glycosyltransferase RgtA/B/C/D-like domain-containing protein</fullName>
    </recommendedName>
</protein>
<dbReference type="AlphaFoldDB" id="A0A5C5TWM1"/>
<evidence type="ECO:0000256" key="4">
    <source>
        <dbReference type="ARBA" id="ARBA00022679"/>
    </source>
</evidence>
<feature type="transmembrane region" description="Helical" evidence="8">
    <location>
        <begin position="390"/>
        <end position="413"/>
    </location>
</feature>
<dbReference type="Pfam" id="PF13231">
    <property type="entry name" value="PMT_2"/>
    <property type="match status" value="1"/>
</dbReference>
<dbReference type="GO" id="GO:0005886">
    <property type="term" value="C:plasma membrane"/>
    <property type="evidence" value="ECO:0007669"/>
    <property type="project" value="UniProtKB-SubCell"/>
</dbReference>
<evidence type="ECO:0000256" key="5">
    <source>
        <dbReference type="ARBA" id="ARBA00022692"/>
    </source>
</evidence>
<feature type="transmembrane region" description="Helical" evidence="8">
    <location>
        <begin position="245"/>
        <end position="269"/>
    </location>
</feature>
<feature type="transmembrane region" description="Helical" evidence="8">
    <location>
        <begin position="147"/>
        <end position="165"/>
    </location>
</feature>
<gene>
    <name evidence="10" type="ORF">FQY83_15450</name>
</gene>
<feature type="transmembrane region" description="Helical" evidence="8">
    <location>
        <begin position="172"/>
        <end position="191"/>
    </location>
</feature>
<feature type="transmembrane region" description="Helical" evidence="8">
    <location>
        <begin position="338"/>
        <end position="354"/>
    </location>
</feature>
<evidence type="ECO:0000256" key="7">
    <source>
        <dbReference type="ARBA" id="ARBA00023136"/>
    </source>
</evidence>
<dbReference type="GO" id="GO:0009103">
    <property type="term" value="P:lipopolysaccharide biosynthetic process"/>
    <property type="evidence" value="ECO:0007669"/>
    <property type="project" value="TreeGrafter"/>
</dbReference>
<evidence type="ECO:0000256" key="3">
    <source>
        <dbReference type="ARBA" id="ARBA00022676"/>
    </source>
</evidence>
<accession>A0A5C5TWM1</accession>
<keyword evidence="2" id="KW-1003">Cell membrane</keyword>
<feature type="domain" description="Glycosyltransferase RgtA/B/C/D-like" evidence="9">
    <location>
        <begin position="98"/>
        <end position="246"/>
    </location>
</feature>
<keyword evidence="6 8" id="KW-1133">Transmembrane helix</keyword>
<evidence type="ECO:0000256" key="1">
    <source>
        <dbReference type="ARBA" id="ARBA00004651"/>
    </source>
</evidence>
<keyword evidence="3" id="KW-0328">Glycosyltransferase</keyword>
<dbReference type="EMBL" id="VOHK01000007">
    <property type="protein sequence ID" value="TWT18136.1"/>
    <property type="molecule type" value="Genomic_DNA"/>
</dbReference>
<name>A0A5C5TWM1_9GAMM</name>
<feature type="transmembrane region" description="Helical" evidence="8">
    <location>
        <begin position="433"/>
        <end position="453"/>
    </location>
</feature>
<dbReference type="OrthoDB" id="9775035at2"/>
<organism evidence="10 11">
    <name type="scientific">Luteimonas marina</name>
    <dbReference type="NCBI Taxonomy" id="488485"/>
    <lineage>
        <taxon>Bacteria</taxon>
        <taxon>Pseudomonadati</taxon>
        <taxon>Pseudomonadota</taxon>
        <taxon>Gammaproteobacteria</taxon>
        <taxon>Lysobacterales</taxon>
        <taxon>Lysobacteraceae</taxon>
        <taxon>Luteimonas</taxon>
    </lineage>
</organism>
<feature type="transmembrane region" description="Helical" evidence="8">
    <location>
        <begin position="360"/>
        <end position="378"/>
    </location>
</feature>
<evidence type="ECO:0000256" key="2">
    <source>
        <dbReference type="ARBA" id="ARBA00022475"/>
    </source>
</evidence>
<keyword evidence="5 8" id="KW-0812">Transmembrane</keyword>
<comment type="subcellular location">
    <subcellularLocation>
        <location evidence="1">Cell membrane</location>
        <topology evidence="1">Multi-pass membrane protein</topology>
    </subcellularLocation>
</comment>
<evidence type="ECO:0000313" key="11">
    <source>
        <dbReference type="Proteomes" id="UP000319980"/>
    </source>
</evidence>